<gene>
    <name evidence="1" type="ORF">SAMN02982917_6878</name>
</gene>
<evidence type="ECO:0000313" key="1">
    <source>
        <dbReference type="EMBL" id="SMF89878.1"/>
    </source>
</evidence>
<dbReference type="Proteomes" id="UP000192936">
    <property type="component" value="Unassembled WGS sequence"/>
</dbReference>
<reference evidence="1 2" key="1">
    <citation type="submission" date="2017-04" db="EMBL/GenBank/DDBJ databases">
        <authorList>
            <person name="Afonso C.L."/>
            <person name="Miller P.J."/>
            <person name="Scott M.A."/>
            <person name="Spackman E."/>
            <person name="Goraichik I."/>
            <person name="Dimitrov K.M."/>
            <person name="Suarez D.L."/>
            <person name="Swayne D.E."/>
        </authorList>
    </citation>
    <scope>NUCLEOTIDE SEQUENCE [LARGE SCALE GENOMIC DNA]</scope>
    <source>
        <strain evidence="1 2">A2P</strain>
    </source>
</reference>
<proteinExistence type="predicted"/>
<evidence type="ECO:0000313" key="2">
    <source>
        <dbReference type="Proteomes" id="UP000192936"/>
    </source>
</evidence>
<accession>A0A1X7HNF4</accession>
<sequence length="55" mass="6200">MTFRPKSINASKMRCFTMQYVQISPSAKPVPPFLDAHGVARFLCFAVGNYFSKVN</sequence>
<name>A0A1X7HNF4_9PROT</name>
<dbReference type="EMBL" id="FXAK01000009">
    <property type="protein sequence ID" value="SMF89878.1"/>
    <property type="molecule type" value="Genomic_DNA"/>
</dbReference>
<organism evidence="1 2">
    <name type="scientific">Azospirillum oryzae</name>
    <dbReference type="NCBI Taxonomy" id="286727"/>
    <lineage>
        <taxon>Bacteria</taxon>
        <taxon>Pseudomonadati</taxon>
        <taxon>Pseudomonadota</taxon>
        <taxon>Alphaproteobacteria</taxon>
        <taxon>Rhodospirillales</taxon>
        <taxon>Azospirillaceae</taxon>
        <taxon>Azospirillum</taxon>
    </lineage>
</organism>
<dbReference type="AlphaFoldDB" id="A0A1X7HNF4"/>
<protein>
    <submittedName>
        <fullName evidence="1">Uncharacterized protein</fullName>
    </submittedName>
</protein>